<keyword evidence="7" id="KW-0067">ATP-binding</keyword>
<organism evidence="9">
    <name type="scientific">freshwater metagenome</name>
    <dbReference type="NCBI Taxonomy" id="449393"/>
    <lineage>
        <taxon>unclassified sequences</taxon>
        <taxon>metagenomes</taxon>
        <taxon>ecological metagenomes</taxon>
    </lineage>
</organism>
<evidence type="ECO:0000256" key="1">
    <source>
        <dbReference type="ARBA" id="ARBA00000085"/>
    </source>
</evidence>
<keyword evidence="4" id="KW-0808">Transferase</keyword>
<dbReference type="Gene3D" id="3.30.450.280">
    <property type="entry name" value="GAF domain"/>
    <property type="match status" value="1"/>
</dbReference>
<dbReference type="EMBL" id="CAEZUR010000010">
    <property type="protein sequence ID" value="CAB4601914.1"/>
    <property type="molecule type" value="Genomic_DNA"/>
</dbReference>
<feature type="domain" description="Histidine kinase" evidence="8">
    <location>
        <begin position="302"/>
        <end position="492"/>
    </location>
</feature>
<reference evidence="9" key="1">
    <citation type="submission" date="2020-05" db="EMBL/GenBank/DDBJ databases">
        <authorList>
            <person name="Chiriac C."/>
            <person name="Salcher M."/>
            <person name="Ghai R."/>
            <person name="Kavagutti S V."/>
        </authorList>
    </citation>
    <scope>NUCLEOTIDE SEQUENCE</scope>
</reference>
<evidence type="ECO:0000256" key="4">
    <source>
        <dbReference type="ARBA" id="ARBA00022679"/>
    </source>
</evidence>
<dbReference type="GO" id="GO:0005524">
    <property type="term" value="F:ATP binding"/>
    <property type="evidence" value="ECO:0007669"/>
    <property type="project" value="UniProtKB-KW"/>
</dbReference>
<keyword evidence="5" id="KW-0547">Nucleotide-binding</keyword>
<dbReference type="Pfam" id="PF12282">
    <property type="entry name" value="GAF_PdtaS"/>
    <property type="match status" value="1"/>
</dbReference>
<dbReference type="InterPro" id="IPR035965">
    <property type="entry name" value="PAS-like_dom_sf"/>
</dbReference>
<gene>
    <name evidence="9" type="ORF">UFOPK1433_00937</name>
    <name evidence="10" type="ORF">UFOPK1843_00207</name>
</gene>
<proteinExistence type="predicted"/>
<protein>
    <recommendedName>
        <fullName evidence="2">histidine kinase</fullName>
        <ecNumber evidence="2">2.7.13.3</ecNumber>
    </recommendedName>
</protein>
<dbReference type="InterPro" id="IPR003594">
    <property type="entry name" value="HATPase_dom"/>
</dbReference>
<comment type="catalytic activity">
    <reaction evidence="1">
        <text>ATP + protein L-histidine = ADP + protein N-phospho-L-histidine.</text>
        <dbReference type="EC" id="2.7.13.3"/>
    </reaction>
</comment>
<dbReference type="SMART" id="SM00387">
    <property type="entry name" value="HATPase_c"/>
    <property type="match status" value="1"/>
</dbReference>
<keyword evidence="6" id="KW-0418">Kinase</keyword>
<evidence type="ECO:0000256" key="3">
    <source>
        <dbReference type="ARBA" id="ARBA00022553"/>
    </source>
</evidence>
<evidence type="ECO:0000256" key="5">
    <source>
        <dbReference type="ARBA" id="ARBA00022741"/>
    </source>
</evidence>
<dbReference type="PROSITE" id="PS50109">
    <property type="entry name" value="HIS_KIN"/>
    <property type="match status" value="1"/>
</dbReference>
<dbReference type="InterPro" id="IPR038424">
    <property type="entry name" value="H_kinase_PdtaS_GAF_sf"/>
</dbReference>
<dbReference type="EC" id="2.7.13.3" evidence="2"/>
<keyword evidence="3" id="KW-0597">Phosphoprotein</keyword>
<evidence type="ECO:0000313" key="9">
    <source>
        <dbReference type="EMBL" id="CAB4548147.1"/>
    </source>
</evidence>
<evidence type="ECO:0000256" key="6">
    <source>
        <dbReference type="ARBA" id="ARBA00022777"/>
    </source>
</evidence>
<dbReference type="SUPFAM" id="SSF55785">
    <property type="entry name" value="PYP-like sensor domain (PAS domain)"/>
    <property type="match status" value="1"/>
</dbReference>
<dbReference type="GO" id="GO:0004673">
    <property type="term" value="F:protein histidine kinase activity"/>
    <property type="evidence" value="ECO:0007669"/>
    <property type="project" value="UniProtKB-EC"/>
</dbReference>
<dbReference type="AlphaFoldDB" id="A0A6J6CAM4"/>
<dbReference type="Gene3D" id="3.30.565.10">
    <property type="entry name" value="Histidine kinase-like ATPase, C-terminal domain"/>
    <property type="match status" value="1"/>
</dbReference>
<evidence type="ECO:0000313" key="10">
    <source>
        <dbReference type="EMBL" id="CAB4601914.1"/>
    </source>
</evidence>
<accession>A0A6J6CAM4</accession>
<name>A0A6J6CAM4_9ZZZZ</name>
<dbReference type="InterPro" id="IPR022066">
    <property type="entry name" value="PdtaS_GAF"/>
</dbReference>
<evidence type="ECO:0000256" key="2">
    <source>
        <dbReference type="ARBA" id="ARBA00012438"/>
    </source>
</evidence>
<dbReference type="SUPFAM" id="SSF55874">
    <property type="entry name" value="ATPase domain of HSP90 chaperone/DNA topoisomerase II/histidine kinase"/>
    <property type="match status" value="1"/>
</dbReference>
<evidence type="ECO:0000259" key="8">
    <source>
        <dbReference type="PROSITE" id="PS50109"/>
    </source>
</evidence>
<dbReference type="PANTHER" id="PTHR41523:SF8">
    <property type="entry name" value="ETHYLENE RESPONSE SENSOR PROTEIN"/>
    <property type="match status" value="1"/>
</dbReference>
<dbReference type="InterPro" id="IPR036890">
    <property type="entry name" value="HATPase_C_sf"/>
</dbReference>
<dbReference type="InterPro" id="IPR005467">
    <property type="entry name" value="His_kinase_dom"/>
</dbReference>
<dbReference type="Gene3D" id="3.30.450.20">
    <property type="entry name" value="PAS domain"/>
    <property type="match status" value="1"/>
</dbReference>
<evidence type="ECO:0000256" key="7">
    <source>
        <dbReference type="ARBA" id="ARBA00022840"/>
    </source>
</evidence>
<dbReference type="Pfam" id="PF07568">
    <property type="entry name" value="HisKA_2"/>
    <property type="match status" value="1"/>
</dbReference>
<dbReference type="EMBL" id="CAEZSN010000115">
    <property type="protein sequence ID" value="CAB4548147.1"/>
    <property type="molecule type" value="Genomic_DNA"/>
</dbReference>
<dbReference type="Pfam" id="PF02518">
    <property type="entry name" value="HATPase_c"/>
    <property type="match status" value="1"/>
</dbReference>
<dbReference type="PANTHER" id="PTHR41523">
    <property type="entry name" value="TWO-COMPONENT SYSTEM SENSOR PROTEIN"/>
    <property type="match status" value="1"/>
</dbReference>
<dbReference type="InterPro" id="IPR011495">
    <property type="entry name" value="Sig_transdc_His_kin_sub2_dim/P"/>
</dbReference>
<sequence length="492" mass="53970">MSTLSQLISKRGKLPNIDVEWLNLLIGDWQMVADLVNCDLVLWVQAKDEKDFIAAAHARPSSAGTLFYRDIIGETPAKLWSKQVTKAFSSGTHQDLPVPDSYDGISMRVRAVPVRRRIKPNQNDFTSPIAVVTVHTNLSEVRDPTKQRINFRKVGNELLEMIEEGSYPDFQNTTGSSRGAPRANDGLLILDNTDTVTFASPNALSAFNRFGISEELVGQNLQQAMEKATGKIMRSDEDLTVVVNGRSPWRADAQGSTMTLSLRAVPLKSKNERTGAIILCRDVSELRRQERELITKDATIREIHHRVKNNLQTVASLLRIQSRRTDSKDAKDALDQAMRRVAAIALVHDTLSTGLTQEVNFDEVFDRVLKLTSEVAASAGTNVKTIIDGKFGTLPSEKATSLAMAITEIVTNAVEHGLASRSGVVHVNAERKGKKLTVTISDNGKGLPEKKLTEGLGTSIVKSLIEGELRGSINWFSPKEGGTTVVVELPLS</sequence>